<proteinExistence type="predicted"/>
<comment type="caution">
    <text evidence="2">The sequence shown here is derived from an EMBL/GenBank/DDBJ whole genome shotgun (WGS) entry which is preliminary data.</text>
</comment>
<organism evidence="2 3">
    <name type="scientific">Liquidambar formosana</name>
    <name type="common">Formosan gum</name>
    <dbReference type="NCBI Taxonomy" id="63359"/>
    <lineage>
        <taxon>Eukaryota</taxon>
        <taxon>Viridiplantae</taxon>
        <taxon>Streptophyta</taxon>
        <taxon>Embryophyta</taxon>
        <taxon>Tracheophyta</taxon>
        <taxon>Spermatophyta</taxon>
        <taxon>Magnoliopsida</taxon>
        <taxon>eudicotyledons</taxon>
        <taxon>Gunneridae</taxon>
        <taxon>Pentapetalae</taxon>
        <taxon>Saxifragales</taxon>
        <taxon>Altingiaceae</taxon>
        <taxon>Liquidambar</taxon>
    </lineage>
</organism>
<feature type="region of interest" description="Disordered" evidence="1">
    <location>
        <begin position="20"/>
        <end position="40"/>
    </location>
</feature>
<sequence length="129" mass="14402">MNDTNPKKTKCLGEMRRAIYRGQGQGETEENGDEDDGDPVVAADENVDVIDSMIYQVKPSGMDSLMVVCTSGGCALQETKNQWVLLTQYAWWEDEDLGSVACSWCSELSYPGEVESNLKINKTKAKLRW</sequence>
<dbReference type="EMBL" id="JBBPBK010000379">
    <property type="protein sequence ID" value="KAK9265494.1"/>
    <property type="molecule type" value="Genomic_DNA"/>
</dbReference>
<reference evidence="2 3" key="1">
    <citation type="journal article" date="2024" name="Plant J.">
        <title>Genome sequences and population genomics reveal climatic adaptation and genomic divergence between two closely related sweetgum species.</title>
        <authorList>
            <person name="Xu W.Q."/>
            <person name="Ren C.Q."/>
            <person name="Zhang X.Y."/>
            <person name="Comes H.P."/>
            <person name="Liu X.H."/>
            <person name="Li Y.G."/>
            <person name="Kettle C.J."/>
            <person name="Jalonen R."/>
            <person name="Gaisberger H."/>
            <person name="Ma Y.Z."/>
            <person name="Qiu Y.X."/>
        </authorList>
    </citation>
    <scope>NUCLEOTIDE SEQUENCE [LARGE SCALE GENOMIC DNA]</scope>
    <source>
        <strain evidence="2">Hangzhou</strain>
    </source>
</reference>
<evidence type="ECO:0000313" key="3">
    <source>
        <dbReference type="Proteomes" id="UP001415857"/>
    </source>
</evidence>
<evidence type="ECO:0000256" key="1">
    <source>
        <dbReference type="SAM" id="MobiDB-lite"/>
    </source>
</evidence>
<evidence type="ECO:0000313" key="2">
    <source>
        <dbReference type="EMBL" id="KAK9265494.1"/>
    </source>
</evidence>
<feature type="compositionally biased region" description="Acidic residues" evidence="1">
    <location>
        <begin position="27"/>
        <end position="38"/>
    </location>
</feature>
<dbReference type="Proteomes" id="UP001415857">
    <property type="component" value="Unassembled WGS sequence"/>
</dbReference>
<keyword evidence="3" id="KW-1185">Reference proteome</keyword>
<gene>
    <name evidence="2" type="ORF">L1049_001732</name>
</gene>
<protein>
    <submittedName>
        <fullName evidence="2">Uncharacterized protein</fullName>
    </submittedName>
</protein>
<name>A0AAP0N686_LIQFO</name>
<accession>A0AAP0N686</accession>
<dbReference type="AlphaFoldDB" id="A0AAP0N686"/>